<organism evidence="2 3">
    <name type="scientific">Harenicola maris</name>
    <dbReference type="NCBI Taxonomy" id="2841044"/>
    <lineage>
        <taxon>Bacteria</taxon>
        <taxon>Pseudomonadati</taxon>
        <taxon>Pseudomonadota</taxon>
        <taxon>Alphaproteobacteria</taxon>
        <taxon>Rhodobacterales</taxon>
        <taxon>Paracoccaceae</taxon>
        <taxon>Harenicola</taxon>
    </lineage>
</organism>
<dbReference type="InterPro" id="IPR037107">
    <property type="entry name" value="Put_OMP_sf"/>
</dbReference>
<name>A0AAP2CQ38_9RHOB</name>
<dbReference type="Gene3D" id="2.40.128.140">
    <property type="entry name" value="Outer membrane protein"/>
    <property type="match status" value="1"/>
</dbReference>
<evidence type="ECO:0000313" key="3">
    <source>
        <dbReference type="Proteomes" id="UP001315686"/>
    </source>
</evidence>
<feature type="chain" id="PRO_5042916519" evidence="1">
    <location>
        <begin position="25"/>
        <end position="308"/>
    </location>
</feature>
<keyword evidence="1" id="KW-0732">Signal</keyword>
<dbReference type="Proteomes" id="UP001315686">
    <property type="component" value="Unassembled WGS sequence"/>
</dbReference>
<comment type="caution">
    <text evidence="2">The sequence shown here is derived from an EMBL/GenBank/DDBJ whole genome shotgun (WGS) entry which is preliminary data.</text>
</comment>
<dbReference type="EMBL" id="JADQAZ010000002">
    <property type="protein sequence ID" value="MBT0958043.1"/>
    <property type="molecule type" value="Genomic_DNA"/>
</dbReference>
<protein>
    <submittedName>
        <fullName evidence="2">DUF2219 family protein</fullName>
    </submittedName>
</protein>
<dbReference type="Pfam" id="PF09982">
    <property type="entry name" value="LpxR"/>
    <property type="match status" value="1"/>
</dbReference>
<accession>A0AAP2CQ38</accession>
<dbReference type="InterPro" id="IPR018707">
    <property type="entry name" value="LpxR"/>
</dbReference>
<reference evidence="2 3" key="1">
    <citation type="journal article" date="2021" name="Arch. Microbiol.">
        <title>Harenicola maris gen. nov., sp. nov. isolated from the Sea of Japan shallow sediments.</title>
        <authorList>
            <person name="Romanenko L.A."/>
            <person name="Kurilenko V.V."/>
            <person name="Chernysheva N.Y."/>
            <person name="Tekutyeva L.A."/>
            <person name="Velansky P.V."/>
            <person name="Svetashev V.I."/>
            <person name="Isaeva M.P."/>
        </authorList>
    </citation>
    <scope>NUCLEOTIDE SEQUENCE [LARGE SCALE GENOMIC DNA]</scope>
    <source>
        <strain evidence="2 3">KMM 3653</strain>
    </source>
</reference>
<keyword evidence="3" id="KW-1185">Reference proteome</keyword>
<sequence length="308" mass="32591">MLRAAISLCAGVFCVVATAMPAAASDRVSLGWGRMFTNDTLGDGYDRWHTGSYTLSHVRGPEWAGALPGAAGVLLEYRARAELMTPANLTRAAAGDRRFASALSLGVHTHWQSGAYQMRAGGDLVFTGPQTGLDSIQADIHDALGVAEPSDAVLANQIGNAVYPTLGFEAAHQREVGGNARLRSFMEVQAGAESFVRLGFDLITGTYGHGGLLLRDSTTGQLYSGVKGEAQTGISFVLGADAAKVFDSVYLPSSDGYELTDLRLRARAGAEAQIGFATVFYGLTYLGEEFEAQPEGQLLGTLRISARF</sequence>
<feature type="signal peptide" evidence="1">
    <location>
        <begin position="1"/>
        <end position="24"/>
    </location>
</feature>
<proteinExistence type="predicted"/>
<evidence type="ECO:0000313" key="2">
    <source>
        <dbReference type="EMBL" id="MBT0958043.1"/>
    </source>
</evidence>
<gene>
    <name evidence="2" type="ORF">IV417_11655</name>
</gene>
<dbReference type="AlphaFoldDB" id="A0AAP2CQ38"/>
<evidence type="ECO:0000256" key="1">
    <source>
        <dbReference type="SAM" id="SignalP"/>
    </source>
</evidence>
<dbReference type="RefSeq" id="WP_327794259.1">
    <property type="nucleotide sequence ID" value="NZ_JADQAZ010000002.1"/>
</dbReference>